<evidence type="ECO:0000256" key="1">
    <source>
        <dbReference type="SAM" id="MobiDB-lite"/>
    </source>
</evidence>
<feature type="region of interest" description="Disordered" evidence="1">
    <location>
        <begin position="1"/>
        <end position="25"/>
    </location>
</feature>
<dbReference type="OrthoDB" id="324010at2157"/>
<reference evidence="3 4" key="1">
    <citation type="submission" date="2018-02" db="EMBL/GenBank/DDBJ databases">
        <title>Phenotypic and genomic properties of facultatively anaerobic sulfur-reducing natronoarchaea from hypersaline soda lakes.</title>
        <authorList>
            <person name="Sorokin D.Y."/>
            <person name="Kublanov I.V."/>
            <person name="Roman P."/>
            <person name="Sinninghe Damste J.S."/>
            <person name="Golyshin P.N."/>
            <person name="Rojo D."/>
            <person name="Ciordia S."/>
            <person name="Mena M.D.C."/>
            <person name="Ferrer M."/>
            <person name="Messina E."/>
            <person name="Smedile F."/>
            <person name="La Spada G."/>
            <person name="La Cono V."/>
            <person name="Yakimov M.M."/>
        </authorList>
    </citation>
    <scope>NUCLEOTIDE SEQUENCE [LARGE SCALE GENOMIC DNA]</scope>
    <source>
        <strain evidence="3 4">AArc-Mg</strain>
        <plasmid evidence="4">paarc-mg-01</plasmid>
    </source>
</reference>
<dbReference type="GO" id="GO:0004519">
    <property type="term" value="F:endonuclease activity"/>
    <property type="evidence" value="ECO:0007669"/>
    <property type="project" value="InterPro"/>
</dbReference>
<dbReference type="RefSeq" id="WP_117366784.1">
    <property type="nucleotide sequence ID" value="NZ_CP027032.1"/>
</dbReference>
<dbReference type="GeneID" id="90133905"/>
<organism evidence="3 4">
    <name type="scientific">Natrarchaeobaculum sulfurireducens</name>
    <dbReference type="NCBI Taxonomy" id="2044521"/>
    <lineage>
        <taxon>Archaea</taxon>
        <taxon>Methanobacteriati</taxon>
        <taxon>Methanobacteriota</taxon>
        <taxon>Stenosarchaea group</taxon>
        <taxon>Halobacteria</taxon>
        <taxon>Halobacteriales</taxon>
        <taxon>Natrialbaceae</taxon>
        <taxon>Natrarchaeobaculum</taxon>
    </lineage>
</organism>
<evidence type="ECO:0000313" key="3">
    <source>
        <dbReference type="EMBL" id="AXR79894.1"/>
    </source>
</evidence>
<feature type="compositionally biased region" description="Basic and acidic residues" evidence="1">
    <location>
        <begin position="9"/>
        <end position="19"/>
    </location>
</feature>
<proteinExistence type="predicted"/>
<name>A0A346PK49_9EURY</name>
<dbReference type="GO" id="GO:0003677">
    <property type="term" value="F:DNA binding"/>
    <property type="evidence" value="ECO:0007669"/>
    <property type="project" value="InterPro"/>
</dbReference>
<evidence type="ECO:0000259" key="2">
    <source>
        <dbReference type="Pfam" id="PF04471"/>
    </source>
</evidence>
<protein>
    <recommendedName>
        <fullName evidence="2">Restriction endonuclease type IV Mrr domain-containing protein</fullName>
    </recommendedName>
</protein>
<evidence type="ECO:0000313" key="4">
    <source>
        <dbReference type="Proteomes" id="UP000258613"/>
    </source>
</evidence>
<sequence length="202" mass="23211">MKNRKCQHQRREPSREKTPGRGQGDGRWLEYQLELALHRWGYDVGRNAHVFHEEVDIVAVRQEKQNRPTDWLLAQCKDWAGSRIDVAVIYRLCMMAFTCGAMPVLCHTTELTREAQRVARHWEVRVLTLEDLERGSLPAPNVAKPTADLETYDPPYTAREERGLLPVLFAGEPNRHFGYVPGFKPVGRSHHYQPIDDDAGGE</sequence>
<keyword evidence="4" id="KW-1185">Reference proteome</keyword>
<keyword evidence="3" id="KW-0614">Plasmid</keyword>
<dbReference type="InterPro" id="IPR007560">
    <property type="entry name" value="Restrct_endonuc_IV_Mrr"/>
</dbReference>
<dbReference type="AlphaFoldDB" id="A0A346PK49"/>
<dbReference type="EMBL" id="CP027032">
    <property type="protein sequence ID" value="AXR79894.1"/>
    <property type="molecule type" value="Genomic_DNA"/>
</dbReference>
<feature type="domain" description="Restriction endonuclease type IV Mrr" evidence="2">
    <location>
        <begin position="26"/>
        <end position="132"/>
    </location>
</feature>
<geneLocation type="plasmid" evidence="4">
    <name>paarc-mg-01</name>
</geneLocation>
<dbReference type="SUPFAM" id="SSF52980">
    <property type="entry name" value="Restriction endonuclease-like"/>
    <property type="match status" value="1"/>
</dbReference>
<accession>A0A346PK49</accession>
<dbReference type="Pfam" id="PF04471">
    <property type="entry name" value="Mrr_cat"/>
    <property type="match status" value="1"/>
</dbReference>
<gene>
    <name evidence="3" type="ORF">AArcMg_4069</name>
</gene>
<dbReference type="KEGG" id="nag:AArcMg_4069"/>
<dbReference type="Proteomes" id="UP000258613">
    <property type="component" value="Plasmid pAArc-Mg-01"/>
</dbReference>
<dbReference type="InterPro" id="IPR011335">
    <property type="entry name" value="Restrct_endonuc-II-like"/>
</dbReference>
<dbReference type="GO" id="GO:0009307">
    <property type="term" value="P:DNA restriction-modification system"/>
    <property type="evidence" value="ECO:0007669"/>
    <property type="project" value="InterPro"/>
</dbReference>